<dbReference type="Pfam" id="PF25333">
    <property type="entry name" value="DUF2921_N"/>
    <property type="match status" value="3"/>
</dbReference>
<keyword evidence="5" id="KW-0808">Transferase</keyword>
<comment type="caution">
    <text evidence="13">The sequence shown here is derived from an EMBL/GenBank/DDBJ whole genome shotgun (WGS) entry which is preliminary data.</text>
</comment>
<keyword evidence="6 10" id="KW-0812">Transmembrane</keyword>
<evidence type="ECO:0000256" key="9">
    <source>
        <dbReference type="ARBA" id="ARBA00023136"/>
    </source>
</evidence>
<dbReference type="AlphaFoldDB" id="A0AAD4JM02"/>
<comment type="catalytic activity">
    <reaction evidence="1">
        <text>S-ubiquitinyl-[E2 ubiquitin-conjugating enzyme]-L-cysteine + [acceptor protein]-L-lysine = [E2 ubiquitin-conjugating enzyme]-L-cysteine + N(6)-ubiquitinyl-[acceptor protein]-L-lysine.</text>
        <dbReference type="EC" id="2.3.2.27"/>
    </reaction>
</comment>
<evidence type="ECO:0000256" key="4">
    <source>
        <dbReference type="ARBA" id="ARBA00012483"/>
    </source>
</evidence>
<dbReference type="PANTHER" id="PTHR33389:SF18">
    <property type="entry name" value="OS01G0677900 PROTEIN"/>
    <property type="match status" value="1"/>
</dbReference>
<keyword evidence="14" id="KW-1185">Reference proteome</keyword>
<evidence type="ECO:0000256" key="6">
    <source>
        <dbReference type="ARBA" id="ARBA00022692"/>
    </source>
</evidence>
<evidence type="ECO:0000256" key="10">
    <source>
        <dbReference type="SAM" id="Phobius"/>
    </source>
</evidence>
<sequence length="720" mass="79749">MNGFWSENTRKLCIVGTASWEVESGNVINLDAVLKLNYASESNPTLYTNVVSGILESTAVSADDAAYFEPILIFSFPASPNYKYSQIPKEVGSGGLANESLSLSTAKFCSAFGAGPTVVELEYAMQCSSSRESQHCSPLGGTLPRILYLTPIECSDLERKFRYTAKLPNMTQDVDDFSLDSVMVGEASWDEYDENRQLIGVACRLLNPLSHFGIAVGDCSMKLRMWYTSVLTIRNDAKIAGELWSTKTVEDSGYFRKISLTSDHDNGVKPVKKGYAYPDASSFNMRFDVLLNSSKGEPLSWGYALPVSVENDMVDIVWAIAPESSNIEQVGVAEPQHSNISYKISLNPFPDVKASNWFPSLHGSVDLQEQANIMAEGVYNAGTGQLCMVGCRKLIVNSTYFFRDCEILVKLEFPPLNAKRGGLIKGTIASIREKEDPLYFNDLVLQSAAHYSEVAEQSIWRMDLEITMVLISNFLACVFVGIQIFHVKRNPEVPSLISLLMLIILCVGHMIPLLLNFDTAFGRLEANEVSVRVITVVALLLQIRLLQLVWTAKHKHGAWSGEKKAGFVSLSLYMIGGMLGLVLNWIRKRDSACVWGDLRCYGGLVLDGFLVPQIILNILSGSAEKALSQPFYIGTSVVRLVPHAYDQYRAHNYPEYDLKAATYYYANPAADFYSTAWDIIISCGVVGLAVVVFVQQRCGGRCILPQRLELYEKVPSVDNE</sequence>
<keyword evidence="8 10" id="KW-1133">Transmembrane helix</keyword>
<evidence type="ECO:0000313" key="14">
    <source>
        <dbReference type="Proteomes" id="UP001190926"/>
    </source>
</evidence>
<feature type="transmembrane region" description="Helical" evidence="10">
    <location>
        <begin position="672"/>
        <end position="694"/>
    </location>
</feature>
<gene>
    <name evidence="13" type="ORF">C2S53_003163</name>
</gene>
<dbReference type="PANTHER" id="PTHR33389">
    <property type="entry name" value="FAMILY PROTEIN, PUTATIVE (DUF2921)-RELATED"/>
    <property type="match status" value="1"/>
</dbReference>
<evidence type="ECO:0000259" key="12">
    <source>
        <dbReference type="Pfam" id="PF25333"/>
    </source>
</evidence>
<evidence type="ECO:0000259" key="11">
    <source>
        <dbReference type="Pfam" id="PF11145"/>
    </source>
</evidence>
<proteinExistence type="predicted"/>
<feature type="transmembrane region" description="Helical" evidence="10">
    <location>
        <begin position="497"/>
        <end position="517"/>
    </location>
</feature>
<organism evidence="13 14">
    <name type="scientific">Perilla frutescens var. hirtella</name>
    <name type="common">Perilla citriodora</name>
    <name type="synonym">Perilla setoyensis</name>
    <dbReference type="NCBI Taxonomy" id="608512"/>
    <lineage>
        <taxon>Eukaryota</taxon>
        <taxon>Viridiplantae</taxon>
        <taxon>Streptophyta</taxon>
        <taxon>Embryophyta</taxon>
        <taxon>Tracheophyta</taxon>
        <taxon>Spermatophyta</taxon>
        <taxon>Magnoliopsida</taxon>
        <taxon>eudicotyledons</taxon>
        <taxon>Gunneridae</taxon>
        <taxon>Pentapetalae</taxon>
        <taxon>asterids</taxon>
        <taxon>lamiids</taxon>
        <taxon>Lamiales</taxon>
        <taxon>Lamiaceae</taxon>
        <taxon>Nepetoideae</taxon>
        <taxon>Elsholtzieae</taxon>
        <taxon>Perilla</taxon>
    </lineage>
</organism>
<protein>
    <recommendedName>
        <fullName evidence="4">RING-type E3 ubiquitin transferase</fullName>
        <ecNumber evidence="4">2.3.2.27</ecNumber>
    </recommendedName>
</protein>
<accession>A0AAD4JM02</accession>
<dbReference type="InterPro" id="IPR021319">
    <property type="entry name" value="DUF2921"/>
</dbReference>
<evidence type="ECO:0000256" key="2">
    <source>
        <dbReference type="ARBA" id="ARBA00004127"/>
    </source>
</evidence>
<evidence type="ECO:0000256" key="5">
    <source>
        <dbReference type="ARBA" id="ARBA00022679"/>
    </source>
</evidence>
<feature type="domain" description="DUF2921" evidence="12">
    <location>
        <begin position="3"/>
        <end position="71"/>
    </location>
</feature>
<evidence type="ECO:0000256" key="8">
    <source>
        <dbReference type="ARBA" id="ARBA00022989"/>
    </source>
</evidence>
<reference evidence="13 14" key="1">
    <citation type="journal article" date="2021" name="Nat. Commun.">
        <title>Incipient diploidization of the medicinal plant Perilla within 10,000 years.</title>
        <authorList>
            <person name="Zhang Y."/>
            <person name="Shen Q."/>
            <person name="Leng L."/>
            <person name="Zhang D."/>
            <person name="Chen S."/>
            <person name="Shi Y."/>
            <person name="Ning Z."/>
            <person name="Chen S."/>
        </authorList>
    </citation>
    <scope>NUCLEOTIDE SEQUENCE [LARGE SCALE GENOMIC DNA]</scope>
    <source>
        <strain evidence="14">cv. PC099</strain>
    </source>
</reference>
<dbReference type="EMBL" id="SDAM02000034">
    <property type="protein sequence ID" value="KAH6835455.1"/>
    <property type="molecule type" value="Genomic_DNA"/>
</dbReference>
<evidence type="ECO:0000256" key="7">
    <source>
        <dbReference type="ARBA" id="ARBA00022786"/>
    </source>
</evidence>
<feature type="transmembrane region" description="Helical" evidence="10">
    <location>
        <begin position="565"/>
        <end position="586"/>
    </location>
</feature>
<dbReference type="GO" id="GO:0061630">
    <property type="term" value="F:ubiquitin protein ligase activity"/>
    <property type="evidence" value="ECO:0007669"/>
    <property type="project" value="UniProtKB-EC"/>
</dbReference>
<feature type="domain" description="SWEET-like" evidence="11">
    <location>
        <begin position="455"/>
        <end position="708"/>
    </location>
</feature>
<feature type="domain" description="DUF2921" evidence="12">
    <location>
        <begin position="274"/>
        <end position="442"/>
    </location>
</feature>
<feature type="transmembrane region" description="Helical" evidence="10">
    <location>
        <begin position="598"/>
        <end position="619"/>
    </location>
</feature>
<evidence type="ECO:0000256" key="3">
    <source>
        <dbReference type="ARBA" id="ARBA00004906"/>
    </source>
</evidence>
<name>A0AAD4JM02_PERFH</name>
<feature type="domain" description="DUF2921" evidence="12">
    <location>
        <begin position="189"/>
        <end position="259"/>
    </location>
</feature>
<comment type="pathway">
    <text evidence="3">Protein modification; protein ubiquitination.</text>
</comment>
<dbReference type="Proteomes" id="UP001190926">
    <property type="component" value="Unassembled WGS sequence"/>
</dbReference>
<evidence type="ECO:0000313" key="13">
    <source>
        <dbReference type="EMBL" id="KAH6835455.1"/>
    </source>
</evidence>
<dbReference type="Pfam" id="PF11145">
    <property type="entry name" value="DUF2921"/>
    <property type="match status" value="1"/>
</dbReference>
<keyword evidence="9 10" id="KW-0472">Membrane</keyword>
<comment type="subcellular location">
    <subcellularLocation>
        <location evidence="2">Endomembrane system</location>
        <topology evidence="2">Multi-pass membrane protein</topology>
    </subcellularLocation>
</comment>
<evidence type="ECO:0000256" key="1">
    <source>
        <dbReference type="ARBA" id="ARBA00000900"/>
    </source>
</evidence>
<feature type="transmembrane region" description="Helical" evidence="10">
    <location>
        <begin position="466"/>
        <end position="485"/>
    </location>
</feature>
<keyword evidence="7" id="KW-0833">Ubl conjugation pathway</keyword>
<dbReference type="InterPro" id="IPR057425">
    <property type="entry name" value="DUF2921_N"/>
</dbReference>
<feature type="transmembrane region" description="Helical" evidence="10">
    <location>
        <begin position="529"/>
        <end position="550"/>
    </location>
</feature>
<dbReference type="EC" id="2.3.2.27" evidence="4"/>
<dbReference type="GO" id="GO:0012505">
    <property type="term" value="C:endomembrane system"/>
    <property type="evidence" value="ECO:0007669"/>
    <property type="project" value="UniProtKB-SubCell"/>
</dbReference>